<evidence type="ECO:0000313" key="3">
    <source>
        <dbReference type="Proteomes" id="UP001409291"/>
    </source>
</evidence>
<sequence>MSNSHIYILSGLGVDRKVFSKINFEGLQVIHIDWIAPLKKETMAAYAKRLSLQINDEQPILVGLSFGGIMAMEIAKIIKVQKIVLLASAKGESELPFLYKIIGALKLNYILPNAFLKQHNRLVDYFFGISSIEDKRMLKQILQDTDVKFLKWAINQILNWKNNVVPSSVIHIHGNQDRIIPIRNIKPTYVIENAGHFMTITHAQEIELLLKKIL</sequence>
<dbReference type="GO" id="GO:0016787">
    <property type="term" value="F:hydrolase activity"/>
    <property type="evidence" value="ECO:0007669"/>
    <property type="project" value="UniProtKB-KW"/>
</dbReference>
<gene>
    <name evidence="2" type="ORF">ABE541_22175</name>
</gene>
<organism evidence="2 3">
    <name type="scientific">Sphingobacterium kitahiroshimense</name>
    <dbReference type="NCBI Taxonomy" id="470446"/>
    <lineage>
        <taxon>Bacteria</taxon>
        <taxon>Pseudomonadati</taxon>
        <taxon>Bacteroidota</taxon>
        <taxon>Sphingobacteriia</taxon>
        <taxon>Sphingobacteriales</taxon>
        <taxon>Sphingobacteriaceae</taxon>
        <taxon>Sphingobacterium</taxon>
    </lineage>
</organism>
<keyword evidence="2" id="KW-0378">Hydrolase</keyword>
<dbReference type="RefSeq" id="WP_208698857.1">
    <property type="nucleotide sequence ID" value="NZ_JBDJLH010000001.1"/>
</dbReference>
<reference evidence="2 3" key="1">
    <citation type="submission" date="2024-04" db="EMBL/GenBank/DDBJ databases">
        <title>WGS of bacteria from Torrens River.</title>
        <authorList>
            <person name="Wyrsch E.R."/>
            <person name="Drigo B."/>
        </authorList>
    </citation>
    <scope>NUCLEOTIDE SEQUENCE [LARGE SCALE GENOMIC DNA]</scope>
    <source>
        <strain evidence="2 3">TWI391</strain>
    </source>
</reference>
<dbReference type="InterPro" id="IPR000073">
    <property type="entry name" value="AB_hydrolase_1"/>
</dbReference>
<dbReference type="InterPro" id="IPR029058">
    <property type="entry name" value="AB_hydrolase_fold"/>
</dbReference>
<feature type="domain" description="AB hydrolase-1" evidence="1">
    <location>
        <begin position="52"/>
        <end position="205"/>
    </location>
</feature>
<keyword evidence="3" id="KW-1185">Reference proteome</keyword>
<dbReference type="SUPFAM" id="SSF53474">
    <property type="entry name" value="alpha/beta-Hydrolases"/>
    <property type="match status" value="1"/>
</dbReference>
<dbReference type="Gene3D" id="3.40.50.1820">
    <property type="entry name" value="alpha/beta hydrolase"/>
    <property type="match status" value="1"/>
</dbReference>
<dbReference type="Proteomes" id="UP001409291">
    <property type="component" value="Unassembled WGS sequence"/>
</dbReference>
<dbReference type="EMBL" id="JBDJNQ010000013">
    <property type="protein sequence ID" value="MEN5379991.1"/>
    <property type="molecule type" value="Genomic_DNA"/>
</dbReference>
<accession>A0ABV0BZC3</accession>
<comment type="caution">
    <text evidence="2">The sequence shown here is derived from an EMBL/GenBank/DDBJ whole genome shotgun (WGS) entry which is preliminary data.</text>
</comment>
<proteinExistence type="predicted"/>
<name>A0ABV0BZC3_9SPHI</name>
<evidence type="ECO:0000259" key="1">
    <source>
        <dbReference type="Pfam" id="PF12697"/>
    </source>
</evidence>
<evidence type="ECO:0000313" key="2">
    <source>
        <dbReference type="EMBL" id="MEN5379991.1"/>
    </source>
</evidence>
<dbReference type="Pfam" id="PF12697">
    <property type="entry name" value="Abhydrolase_6"/>
    <property type="match status" value="1"/>
</dbReference>
<protein>
    <submittedName>
        <fullName evidence="2">Alpha/beta hydrolase</fullName>
    </submittedName>
</protein>